<protein>
    <submittedName>
        <fullName evidence="1">Uncharacterized protein</fullName>
    </submittedName>
</protein>
<gene>
    <name evidence="1" type="ORF">HDA35_002978</name>
</gene>
<accession>A0ABX2RP30</accession>
<evidence type="ECO:0000313" key="1">
    <source>
        <dbReference type="EMBL" id="NYF57147.1"/>
    </source>
</evidence>
<dbReference type="Proteomes" id="UP000631553">
    <property type="component" value="Unassembled WGS sequence"/>
</dbReference>
<reference evidence="1 2" key="1">
    <citation type="submission" date="2020-07" db="EMBL/GenBank/DDBJ databases">
        <title>Sequencing the genomes of 1000 actinobacteria strains.</title>
        <authorList>
            <person name="Klenk H.-P."/>
        </authorList>
    </citation>
    <scope>NUCLEOTIDE SEQUENCE [LARGE SCALE GENOMIC DNA]</scope>
    <source>
        <strain evidence="1 2">DSM 43814</strain>
    </source>
</reference>
<evidence type="ECO:0000313" key="2">
    <source>
        <dbReference type="Proteomes" id="UP000631553"/>
    </source>
</evidence>
<dbReference type="EMBL" id="JACCCQ010000001">
    <property type="protein sequence ID" value="NYF57147.1"/>
    <property type="molecule type" value="Genomic_DNA"/>
</dbReference>
<organism evidence="1 2">
    <name type="scientific">Micromonospora purpureochromogenes</name>
    <dbReference type="NCBI Taxonomy" id="47872"/>
    <lineage>
        <taxon>Bacteria</taxon>
        <taxon>Bacillati</taxon>
        <taxon>Actinomycetota</taxon>
        <taxon>Actinomycetes</taxon>
        <taxon>Micromonosporales</taxon>
        <taxon>Micromonosporaceae</taxon>
        <taxon>Micromonospora</taxon>
    </lineage>
</organism>
<dbReference type="RefSeq" id="WP_179803299.1">
    <property type="nucleotide sequence ID" value="NZ_JACCCQ010000001.1"/>
</dbReference>
<proteinExistence type="predicted"/>
<name>A0ABX2RP30_9ACTN</name>
<keyword evidence="2" id="KW-1185">Reference proteome</keyword>
<sequence>MSSKKPEPDAPRRSLWRWLVDWFRGTPKEEPKPTEGIRQRLEEVVYQPSGDGPVVTALCAGDVFEFQVHAHLVWSSREMDYDELTEQAGEFTSSAQDAVRERIWEVARTFSPYHSAAAEKAMQQALDTDWCYSGDAGKVRCRAKVRVLPDPRVREHLLPFALQELDVEANATLGLLRADRFDQVTVRWRELLDSLGHDAMVAYATQLTDPAFATVFARFVNHRRASVVELAEVLRQASKDHEHVGMYEFANAYDKAVQAFCKQMGLDEGGWPVIDSEPAAKAGS</sequence>
<comment type="caution">
    <text evidence="1">The sequence shown here is derived from an EMBL/GenBank/DDBJ whole genome shotgun (WGS) entry which is preliminary data.</text>
</comment>